<evidence type="ECO:0000259" key="2">
    <source>
        <dbReference type="Pfam" id="PF13231"/>
    </source>
</evidence>
<evidence type="ECO:0000256" key="1">
    <source>
        <dbReference type="RuleBase" id="RU367007"/>
    </source>
</evidence>
<evidence type="ECO:0000259" key="3">
    <source>
        <dbReference type="Pfam" id="PF16192"/>
    </source>
</evidence>
<feature type="transmembrane region" description="Helical" evidence="1">
    <location>
        <begin position="362"/>
        <end position="383"/>
    </location>
</feature>
<gene>
    <name evidence="4" type="ORF">US31_C0001G0039</name>
</gene>
<comment type="caution">
    <text evidence="4">The sequence shown here is derived from an EMBL/GenBank/DDBJ whole genome shotgun (WGS) entry which is preliminary data.</text>
</comment>
<dbReference type="Pfam" id="PF13231">
    <property type="entry name" value="PMT_2"/>
    <property type="match status" value="1"/>
</dbReference>
<evidence type="ECO:0000313" key="5">
    <source>
        <dbReference type="Proteomes" id="UP000034508"/>
    </source>
</evidence>
<dbReference type="PANTHER" id="PTHR10050">
    <property type="entry name" value="DOLICHYL-PHOSPHATE-MANNOSE--PROTEIN MANNOSYLTRANSFERASE"/>
    <property type="match status" value="1"/>
</dbReference>
<feature type="transmembrane region" description="Helical" evidence="1">
    <location>
        <begin position="310"/>
        <end position="326"/>
    </location>
</feature>
<feature type="transmembrane region" description="Helical" evidence="1">
    <location>
        <begin position="286"/>
        <end position="303"/>
    </location>
</feature>
<name>A0A0G0FLZ7_9BACT</name>
<keyword evidence="1" id="KW-1133">Transmembrane helix</keyword>
<dbReference type="InterPro" id="IPR038731">
    <property type="entry name" value="RgtA/B/C-like"/>
</dbReference>
<dbReference type="AlphaFoldDB" id="A0A0G0FLZ7"/>
<feature type="domain" description="Protein O-mannosyl-transferase C-terminal four TM" evidence="3">
    <location>
        <begin position="228"/>
        <end position="401"/>
    </location>
</feature>
<dbReference type="Proteomes" id="UP000034508">
    <property type="component" value="Unassembled WGS sequence"/>
</dbReference>
<feature type="transmembrane region" description="Helical" evidence="1">
    <location>
        <begin position="12"/>
        <end position="30"/>
    </location>
</feature>
<dbReference type="GO" id="GO:0005886">
    <property type="term" value="C:plasma membrane"/>
    <property type="evidence" value="ECO:0007669"/>
    <property type="project" value="UniProtKB-SubCell"/>
</dbReference>
<comment type="function">
    <text evidence="1">Protein O-mannosyltransferase that catalyzes the transfer of a single mannose residue from a polyprenol phospho-mannosyl lipidic donor to the hydroxyl group of selected serine and threonine residues in acceptor proteins.</text>
</comment>
<comment type="similarity">
    <text evidence="1">Belongs to the glycosyltransferase 39 family.</text>
</comment>
<keyword evidence="1" id="KW-0328">Glycosyltransferase</keyword>
<feature type="transmembrane region" description="Helical" evidence="1">
    <location>
        <begin position="202"/>
        <end position="222"/>
    </location>
</feature>
<sequence length="402" mass="47165">MTIKTFFQKYWINITLTFIIIASLLLRLWHLGRIGDQIFDEVYFVKFAQNYLTGTSFFDIHPPLGKLIIAFGLKLFGDTSFTWRLMPAIFGTLLIILGYFTGKELSSKRVGLFTASIMGLDGMLLVYSRTGLIDIFLVFFILFAFYIFLKYINTQKLIYLILAGIAVGLAASVKYIGALILIVFLVMIFTRHLSLRKNFWKYFIFLILVPLGIYLAFFLFNFGTNNLFAQVWDWQMQSLNYNIGLKDTHPYGSKWWSWFLLLRPIWLYFKETNGQITGVDGIGNPLSWWSSIIVVPLLIWGVSQKYKNQLIVLAGFLVFLLFWAPFNRVLFFYHAMPSFVFLTLGTSLWLERLVLKYPYGKYYVAIYFCILFLLFVYFLPIWIGMPFGSEQFYQRMWLKGWI</sequence>
<feature type="domain" description="Glycosyltransferase RgtA/B/C/D-like" evidence="2">
    <location>
        <begin position="61"/>
        <end position="209"/>
    </location>
</feature>
<dbReference type="InterPro" id="IPR032421">
    <property type="entry name" value="PMT_4TMC"/>
</dbReference>
<reference evidence="4 5" key="1">
    <citation type="journal article" date="2015" name="Nature">
        <title>rRNA introns, odd ribosomes, and small enigmatic genomes across a large radiation of phyla.</title>
        <authorList>
            <person name="Brown C.T."/>
            <person name="Hug L.A."/>
            <person name="Thomas B.C."/>
            <person name="Sharon I."/>
            <person name="Castelle C.J."/>
            <person name="Singh A."/>
            <person name="Wilkins M.J."/>
            <person name="Williams K.H."/>
            <person name="Banfield J.F."/>
        </authorList>
    </citation>
    <scope>NUCLEOTIDE SEQUENCE [LARGE SCALE GENOMIC DNA]</scope>
</reference>
<keyword evidence="1" id="KW-0812">Transmembrane</keyword>
<protein>
    <recommendedName>
        <fullName evidence="1">Polyprenol-phosphate-mannose--protein mannosyltransferase</fullName>
        <ecNumber evidence="1">2.4.1.-</ecNumber>
    </recommendedName>
</protein>
<dbReference type="Pfam" id="PF16192">
    <property type="entry name" value="PMT_4TMC"/>
    <property type="match status" value="1"/>
</dbReference>
<keyword evidence="1 4" id="KW-0808">Transferase</keyword>
<comment type="subcellular location">
    <subcellularLocation>
        <location evidence="1">Cell membrane</location>
    </subcellularLocation>
</comment>
<dbReference type="UniPathway" id="UPA00378"/>
<dbReference type="PANTHER" id="PTHR10050:SF46">
    <property type="entry name" value="PROTEIN O-MANNOSYL-TRANSFERASE 2"/>
    <property type="match status" value="1"/>
</dbReference>
<evidence type="ECO:0000313" key="4">
    <source>
        <dbReference type="EMBL" id="KKQ18852.1"/>
    </source>
</evidence>
<keyword evidence="1" id="KW-1003">Cell membrane</keyword>
<feature type="transmembrane region" description="Helical" evidence="1">
    <location>
        <begin position="158"/>
        <end position="190"/>
    </location>
</feature>
<feature type="transmembrane region" description="Helical" evidence="1">
    <location>
        <begin position="81"/>
        <end position="100"/>
    </location>
</feature>
<accession>A0A0G0FLZ7</accession>
<feature type="transmembrane region" description="Helical" evidence="1">
    <location>
        <begin position="132"/>
        <end position="152"/>
    </location>
</feature>
<dbReference type="PATRIC" id="fig|1618331.3.peg.42"/>
<dbReference type="EC" id="2.4.1.-" evidence="1"/>
<dbReference type="GO" id="GO:0004169">
    <property type="term" value="F:dolichyl-phosphate-mannose-protein mannosyltransferase activity"/>
    <property type="evidence" value="ECO:0007669"/>
    <property type="project" value="UniProtKB-UniRule"/>
</dbReference>
<feature type="transmembrane region" description="Helical" evidence="1">
    <location>
        <begin position="332"/>
        <end position="350"/>
    </location>
</feature>
<comment type="pathway">
    <text evidence="1">Protein modification; protein glycosylation.</text>
</comment>
<dbReference type="EMBL" id="LBSM01000001">
    <property type="protein sequence ID" value="KKQ18852.1"/>
    <property type="molecule type" value="Genomic_DNA"/>
</dbReference>
<dbReference type="InterPro" id="IPR027005">
    <property type="entry name" value="PMT-like"/>
</dbReference>
<organism evidence="4 5">
    <name type="scientific">Berkelbacteria bacterium GW2011_GWA1_36_9</name>
    <dbReference type="NCBI Taxonomy" id="1618331"/>
    <lineage>
        <taxon>Bacteria</taxon>
        <taxon>Candidatus Berkelbacteria</taxon>
    </lineage>
</organism>
<proteinExistence type="inferred from homology"/>
<keyword evidence="1" id="KW-0472">Membrane</keyword>